<name>A0A1I1NIU1_9ACTN</name>
<dbReference type="InterPro" id="IPR036661">
    <property type="entry name" value="Luciferase-like_sf"/>
</dbReference>
<gene>
    <name evidence="4" type="ORF">SAMN05421773_10824</name>
</gene>
<dbReference type="SUPFAM" id="SSF51679">
    <property type="entry name" value="Bacterial luciferase-like"/>
    <property type="match status" value="1"/>
</dbReference>
<dbReference type="Proteomes" id="UP000199207">
    <property type="component" value="Unassembled WGS sequence"/>
</dbReference>
<reference evidence="4 5" key="1">
    <citation type="submission" date="2016-10" db="EMBL/GenBank/DDBJ databases">
        <authorList>
            <person name="de Groot N.N."/>
        </authorList>
    </citation>
    <scope>NUCLEOTIDE SEQUENCE [LARGE SCALE GENOMIC DNA]</scope>
    <source>
        <strain evidence="4 5">CGMCC 4.5739</strain>
    </source>
</reference>
<evidence type="ECO:0000313" key="5">
    <source>
        <dbReference type="Proteomes" id="UP000199207"/>
    </source>
</evidence>
<dbReference type="GO" id="GO:0016705">
    <property type="term" value="F:oxidoreductase activity, acting on paired donors, with incorporation or reduction of molecular oxygen"/>
    <property type="evidence" value="ECO:0007669"/>
    <property type="project" value="InterPro"/>
</dbReference>
<dbReference type="Pfam" id="PF00296">
    <property type="entry name" value="Bac_luciferase"/>
    <property type="match status" value="1"/>
</dbReference>
<organism evidence="4 5">
    <name type="scientific">Streptomyces aidingensis</name>
    <dbReference type="NCBI Taxonomy" id="910347"/>
    <lineage>
        <taxon>Bacteria</taxon>
        <taxon>Bacillati</taxon>
        <taxon>Actinomycetota</taxon>
        <taxon>Actinomycetes</taxon>
        <taxon>Kitasatosporales</taxon>
        <taxon>Streptomycetaceae</taxon>
        <taxon>Streptomyces</taxon>
    </lineage>
</organism>
<dbReference type="InterPro" id="IPR023934">
    <property type="entry name" value="LLM_FMN-dep_put"/>
</dbReference>
<dbReference type="AlphaFoldDB" id="A0A1I1NIU1"/>
<dbReference type="CDD" id="cd01097">
    <property type="entry name" value="Tetrahydromethanopterin_reductase"/>
    <property type="match status" value="1"/>
</dbReference>
<dbReference type="STRING" id="910347.SAMN05421773_10824"/>
<dbReference type="NCBIfam" id="TIGR04036">
    <property type="entry name" value="LLM_CE1758_fam"/>
    <property type="match status" value="1"/>
</dbReference>
<keyword evidence="5" id="KW-1185">Reference proteome</keyword>
<protein>
    <submittedName>
        <fullName evidence="4">Putative luciferase-like monooxygenase, FMN-dependent, CE1758 family</fullName>
    </submittedName>
</protein>
<accession>A0A1I1NIU1</accession>
<dbReference type="GO" id="GO:0004497">
    <property type="term" value="F:monooxygenase activity"/>
    <property type="evidence" value="ECO:0007669"/>
    <property type="project" value="UniProtKB-KW"/>
</dbReference>
<keyword evidence="2 4" id="KW-0503">Monooxygenase</keyword>
<dbReference type="InterPro" id="IPR050766">
    <property type="entry name" value="Bact_Lucif_Oxidored"/>
</dbReference>
<proteinExistence type="predicted"/>
<dbReference type="GO" id="GO:0005829">
    <property type="term" value="C:cytosol"/>
    <property type="evidence" value="ECO:0007669"/>
    <property type="project" value="TreeGrafter"/>
</dbReference>
<dbReference type="InterPro" id="IPR011251">
    <property type="entry name" value="Luciferase-like_dom"/>
</dbReference>
<evidence type="ECO:0000259" key="3">
    <source>
        <dbReference type="Pfam" id="PF00296"/>
    </source>
</evidence>
<dbReference type="Gene3D" id="3.20.20.30">
    <property type="entry name" value="Luciferase-like domain"/>
    <property type="match status" value="1"/>
</dbReference>
<evidence type="ECO:0000256" key="2">
    <source>
        <dbReference type="ARBA" id="ARBA00023033"/>
    </source>
</evidence>
<evidence type="ECO:0000313" key="4">
    <source>
        <dbReference type="EMBL" id="SFC97561.1"/>
    </source>
</evidence>
<dbReference type="PANTHER" id="PTHR30137:SF8">
    <property type="entry name" value="BLR5498 PROTEIN"/>
    <property type="match status" value="1"/>
</dbReference>
<dbReference type="EMBL" id="FOLM01000008">
    <property type="protein sequence ID" value="SFC97561.1"/>
    <property type="molecule type" value="Genomic_DNA"/>
</dbReference>
<sequence length="391" mass="43287">MTGTAGAMQFGIFTVGDVTPDPTTGRTPTEHERIKAMITLALKAEEVGLDVFATGEHHNPPFVPSSPTTMLGWIAARTRRLILSTATTLITTNDPVKIAEDYAMLQHLADGRVDLMLGRGNTAPVYPWFGQDIRNGIPLAIENYALLHRLWREEAVDWEGRFRTPLQGFTATPRPLDAVPPFVWHGSIRSPEIAEQAAYYGDGFFHNNIFWPADHTRRMVELYRRRFAHHGHGTEEQAVVGLGGQVFMRRNSQDAVREFRPYFDVAPVYGHGPSLEEFTEQTPLTVGSPQQVIEKTLGFREYAGDYQRQLFLLDHAGLPLKTVLEQLDMLGEEVVPVLRKEFAGNRPATVPDAPTHTALVARSEERARAAAAEAEAAVDAADAADAARWGG</sequence>
<feature type="domain" description="Luciferase-like" evidence="3">
    <location>
        <begin position="8"/>
        <end position="301"/>
    </location>
</feature>
<evidence type="ECO:0000256" key="1">
    <source>
        <dbReference type="ARBA" id="ARBA00023002"/>
    </source>
</evidence>
<dbReference type="PANTHER" id="PTHR30137">
    <property type="entry name" value="LUCIFERASE-LIKE MONOOXYGENASE"/>
    <property type="match status" value="1"/>
</dbReference>
<dbReference type="FunFam" id="3.20.20.30:FF:000005">
    <property type="entry name" value="5,10-methylene tetrahydromethanopterin reductase"/>
    <property type="match status" value="1"/>
</dbReference>
<keyword evidence="1" id="KW-0560">Oxidoreductase</keyword>